<dbReference type="Proteomes" id="UP001175227">
    <property type="component" value="Unassembled WGS sequence"/>
</dbReference>
<name>A0AA39UGM6_9AGAR</name>
<keyword evidence="1" id="KW-0732">Signal</keyword>
<evidence type="ECO:0000256" key="1">
    <source>
        <dbReference type="SAM" id="SignalP"/>
    </source>
</evidence>
<keyword evidence="3" id="KW-1185">Reference proteome</keyword>
<dbReference type="EMBL" id="JAUEPR010000004">
    <property type="protein sequence ID" value="KAK0486538.1"/>
    <property type="molecule type" value="Genomic_DNA"/>
</dbReference>
<feature type="chain" id="PRO_5041308995" evidence="1">
    <location>
        <begin position="17"/>
        <end position="205"/>
    </location>
</feature>
<proteinExistence type="predicted"/>
<accession>A0AA39UGM6</accession>
<organism evidence="2 3">
    <name type="scientific">Armillaria novae-zelandiae</name>
    <dbReference type="NCBI Taxonomy" id="153914"/>
    <lineage>
        <taxon>Eukaryota</taxon>
        <taxon>Fungi</taxon>
        <taxon>Dikarya</taxon>
        <taxon>Basidiomycota</taxon>
        <taxon>Agaricomycotina</taxon>
        <taxon>Agaricomycetes</taxon>
        <taxon>Agaricomycetidae</taxon>
        <taxon>Agaricales</taxon>
        <taxon>Marasmiineae</taxon>
        <taxon>Physalacriaceae</taxon>
        <taxon>Armillaria</taxon>
    </lineage>
</organism>
<feature type="signal peptide" evidence="1">
    <location>
        <begin position="1"/>
        <end position="16"/>
    </location>
</feature>
<sequence length="205" mass="23547">MLLLLVGSISWRLILSLKTSYMTLNRMLERVLYQRNSGLTENGVGKITYTVDIVMDPSNLSDQNIRAGPAPACHSPSDMLYRLEAARDRAVNLLLELDSWSRNIWENAVEGMENKGKNLFRLVEWRQIERDAFHFEIMERTVDGELPRRKGHTGEFTNELKEVWKPNPNGGNLNFGDVIWLIPHGFKLALGQYDVDSYSSFNVLF</sequence>
<reference evidence="2" key="1">
    <citation type="submission" date="2023-06" db="EMBL/GenBank/DDBJ databases">
        <authorList>
            <consortium name="Lawrence Berkeley National Laboratory"/>
            <person name="Ahrendt S."/>
            <person name="Sahu N."/>
            <person name="Indic B."/>
            <person name="Wong-Bajracharya J."/>
            <person name="Merenyi Z."/>
            <person name="Ke H.-M."/>
            <person name="Monk M."/>
            <person name="Kocsube S."/>
            <person name="Drula E."/>
            <person name="Lipzen A."/>
            <person name="Balint B."/>
            <person name="Henrissat B."/>
            <person name="Andreopoulos B."/>
            <person name="Martin F.M."/>
            <person name="Harder C.B."/>
            <person name="Rigling D."/>
            <person name="Ford K.L."/>
            <person name="Foster G.D."/>
            <person name="Pangilinan J."/>
            <person name="Papanicolaou A."/>
            <person name="Barry K."/>
            <person name="LaButti K."/>
            <person name="Viragh M."/>
            <person name="Koriabine M."/>
            <person name="Yan M."/>
            <person name="Riley R."/>
            <person name="Champramary S."/>
            <person name="Plett K.L."/>
            <person name="Tsai I.J."/>
            <person name="Slot J."/>
            <person name="Sipos G."/>
            <person name="Plett J."/>
            <person name="Nagy L.G."/>
            <person name="Grigoriev I.V."/>
        </authorList>
    </citation>
    <scope>NUCLEOTIDE SEQUENCE</scope>
    <source>
        <strain evidence="2">ICMP 16352</strain>
    </source>
</reference>
<protein>
    <submittedName>
        <fullName evidence="2">Uncharacterized protein</fullName>
    </submittedName>
</protein>
<evidence type="ECO:0000313" key="3">
    <source>
        <dbReference type="Proteomes" id="UP001175227"/>
    </source>
</evidence>
<dbReference type="AlphaFoldDB" id="A0AA39UGM6"/>
<evidence type="ECO:0000313" key="2">
    <source>
        <dbReference type="EMBL" id="KAK0486538.1"/>
    </source>
</evidence>
<comment type="caution">
    <text evidence="2">The sequence shown here is derived from an EMBL/GenBank/DDBJ whole genome shotgun (WGS) entry which is preliminary data.</text>
</comment>
<gene>
    <name evidence="2" type="ORF">IW261DRAFT_1416316</name>
</gene>